<feature type="transmembrane region" description="Helical" evidence="1">
    <location>
        <begin position="131"/>
        <end position="151"/>
    </location>
</feature>
<proteinExistence type="predicted"/>
<keyword evidence="1" id="KW-1133">Transmembrane helix</keyword>
<dbReference type="EMBL" id="HBUE01341446">
    <property type="protein sequence ID" value="CAG6598638.1"/>
    <property type="molecule type" value="Transcribed_RNA"/>
</dbReference>
<evidence type="ECO:0000313" key="2">
    <source>
        <dbReference type="EMBL" id="CAG6598638.1"/>
    </source>
</evidence>
<organism evidence="2">
    <name type="scientific">Culex pipiens</name>
    <name type="common">House mosquito</name>
    <dbReference type="NCBI Taxonomy" id="7175"/>
    <lineage>
        <taxon>Eukaryota</taxon>
        <taxon>Metazoa</taxon>
        <taxon>Ecdysozoa</taxon>
        <taxon>Arthropoda</taxon>
        <taxon>Hexapoda</taxon>
        <taxon>Insecta</taxon>
        <taxon>Pterygota</taxon>
        <taxon>Neoptera</taxon>
        <taxon>Endopterygota</taxon>
        <taxon>Diptera</taxon>
        <taxon>Nematocera</taxon>
        <taxon>Culicoidea</taxon>
        <taxon>Culicidae</taxon>
        <taxon>Culicinae</taxon>
        <taxon>Culicini</taxon>
        <taxon>Culex</taxon>
        <taxon>Culex</taxon>
    </lineage>
</organism>
<keyword evidence="1" id="KW-0812">Transmembrane</keyword>
<evidence type="ECO:0000256" key="1">
    <source>
        <dbReference type="SAM" id="Phobius"/>
    </source>
</evidence>
<feature type="transmembrane region" description="Helical" evidence="1">
    <location>
        <begin position="57"/>
        <end position="76"/>
    </location>
</feature>
<reference evidence="2" key="1">
    <citation type="submission" date="2021-05" db="EMBL/GenBank/DDBJ databases">
        <authorList>
            <person name="Alioto T."/>
            <person name="Alioto T."/>
            <person name="Gomez Garrido J."/>
        </authorList>
    </citation>
    <scope>NUCLEOTIDE SEQUENCE</scope>
</reference>
<dbReference type="AlphaFoldDB" id="A0A8D8L1X5"/>
<dbReference type="EMBL" id="HBUE01341445">
    <property type="protein sequence ID" value="CAG6598637.1"/>
    <property type="molecule type" value="Transcribed_RNA"/>
</dbReference>
<dbReference type="EMBL" id="HBUE01234559">
    <property type="protein sequence ID" value="CAG6546463.1"/>
    <property type="molecule type" value="Transcribed_RNA"/>
</dbReference>
<feature type="transmembrane region" description="Helical" evidence="1">
    <location>
        <begin position="172"/>
        <end position="195"/>
    </location>
</feature>
<dbReference type="EMBL" id="HBUE01234558">
    <property type="protein sequence ID" value="CAG6546462.1"/>
    <property type="molecule type" value="Transcribed_RNA"/>
</dbReference>
<protein>
    <submittedName>
        <fullName evidence="2">(northern house mosquito) hypothetical protein</fullName>
    </submittedName>
</protein>
<name>A0A8D8L1X5_CULPI</name>
<feature type="transmembrane region" description="Helical" evidence="1">
    <location>
        <begin position="96"/>
        <end position="119"/>
    </location>
</feature>
<sequence length="203" mass="23606">MAFKALEPLSIRCVARASRESILLCRARAALASQTGWFLASLRARHTYFVGCCKVNVAEMCVCWVVECGIFLFCFLTKKHRIQSERSMVRVRLINLFLLLVLVKVGRFVFFSSLCLFALRLHFNARNLIHTIGGVCACVQFWLVWFMNYVCNDLSELNLVFCFVSLSFAIRYRLKCVCCFIKIVLLQFFPPLFYIKHMYINAY</sequence>
<accession>A0A8D8L1X5</accession>
<keyword evidence="1" id="KW-0472">Membrane</keyword>